<dbReference type="Proteomes" id="UP000281549">
    <property type="component" value="Unassembled WGS sequence"/>
</dbReference>
<dbReference type="GO" id="GO:0003676">
    <property type="term" value="F:nucleic acid binding"/>
    <property type="evidence" value="ECO:0007669"/>
    <property type="project" value="InterPro"/>
</dbReference>
<sequence length="222" mass="26143">MCEHIHPSIRLDGVNKVIMFCKGIDEQTSNLIMNSHHIDTENYSEVSQFVIENYKRKCKFRSQVAALSLKTSVEENDDNLILKKLEKLELEISQLRKDKDEKKEVKRDDINQVCYFCDSRNHFSRDCDELKDAVRQNNVQLDDNGLICDLRGNRLRLRINAWGIKSTLNYPNLNNPRVNFFKIDVPSIPAQYKENFFTLIQFLHSTWTKAYIKQNVGYVHDR</sequence>
<name>A0A4P9Y9X9_ROZAC</name>
<protein>
    <recommendedName>
        <fullName evidence="2">CCHC-type domain-containing protein</fullName>
    </recommendedName>
</protein>
<evidence type="ECO:0000313" key="4">
    <source>
        <dbReference type="Proteomes" id="UP000281549"/>
    </source>
</evidence>
<reference evidence="4" key="1">
    <citation type="journal article" date="2018" name="Nat. Microbiol.">
        <title>Leveraging single-cell genomics to expand the fungal tree of life.</title>
        <authorList>
            <person name="Ahrendt S.R."/>
            <person name="Quandt C.A."/>
            <person name="Ciobanu D."/>
            <person name="Clum A."/>
            <person name="Salamov A."/>
            <person name="Andreopoulos B."/>
            <person name="Cheng J.F."/>
            <person name="Woyke T."/>
            <person name="Pelin A."/>
            <person name="Henrissat B."/>
            <person name="Reynolds N.K."/>
            <person name="Benny G.L."/>
            <person name="Smith M.E."/>
            <person name="James T.Y."/>
            <person name="Grigoriev I.V."/>
        </authorList>
    </citation>
    <scope>NUCLEOTIDE SEQUENCE [LARGE SCALE GENOMIC DNA]</scope>
    <source>
        <strain evidence="4">CSF55</strain>
    </source>
</reference>
<dbReference type="EMBL" id="ML007457">
    <property type="protein sequence ID" value="RKP15875.1"/>
    <property type="molecule type" value="Genomic_DNA"/>
</dbReference>
<feature type="coiled-coil region" evidence="1">
    <location>
        <begin position="78"/>
        <end position="105"/>
    </location>
</feature>
<gene>
    <name evidence="3" type="ORF">ROZALSC1DRAFT_25943</name>
</gene>
<dbReference type="GO" id="GO:0008270">
    <property type="term" value="F:zinc ion binding"/>
    <property type="evidence" value="ECO:0007669"/>
    <property type="project" value="InterPro"/>
</dbReference>
<feature type="domain" description="CCHC-type" evidence="2">
    <location>
        <begin position="113"/>
        <end position="129"/>
    </location>
</feature>
<dbReference type="Gene3D" id="4.10.60.10">
    <property type="entry name" value="Zinc finger, CCHC-type"/>
    <property type="match status" value="1"/>
</dbReference>
<keyword evidence="1" id="KW-0175">Coiled coil</keyword>
<dbReference type="InterPro" id="IPR001878">
    <property type="entry name" value="Znf_CCHC"/>
</dbReference>
<dbReference type="Pfam" id="PF00098">
    <property type="entry name" value="zf-CCHC"/>
    <property type="match status" value="1"/>
</dbReference>
<proteinExistence type="predicted"/>
<organism evidence="3 4">
    <name type="scientific">Rozella allomycis (strain CSF55)</name>
    <dbReference type="NCBI Taxonomy" id="988480"/>
    <lineage>
        <taxon>Eukaryota</taxon>
        <taxon>Fungi</taxon>
        <taxon>Fungi incertae sedis</taxon>
        <taxon>Cryptomycota</taxon>
        <taxon>Cryptomycota incertae sedis</taxon>
        <taxon>Rozella</taxon>
    </lineage>
</organism>
<dbReference type="AlphaFoldDB" id="A0A4P9Y9X9"/>
<evidence type="ECO:0000313" key="3">
    <source>
        <dbReference type="EMBL" id="RKP15875.1"/>
    </source>
</evidence>
<evidence type="ECO:0000259" key="2">
    <source>
        <dbReference type="Pfam" id="PF00098"/>
    </source>
</evidence>
<accession>A0A4P9Y9X9</accession>
<evidence type="ECO:0000256" key="1">
    <source>
        <dbReference type="SAM" id="Coils"/>
    </source>
</evidence>